<dbReference type="Pfam" id="PF01432">
    <property type="entry name" value="Peptidase_M3"/>
    <property type="match status" value="1"/>
</dbReference>
<keyword evidence="13" id="KW-1185">Reference proteome</keyword>
<dbReference type="Gene3D" id="1.10.1370.10">
    <property type="entry name" value="Neurolysin, domain 3"/>
    <property type="match status" value="1"/>
</dbReference>
<name>A0AAE1CJI6_9GAST</name>
<evidence type="ECO:0000256" key="7">
    <source>
        <dbReference type="ARBA" id="ARBA00022946"/>
    </source>
</evidence>
<feature type="domain" description="Peptidase M3A/M3B catalytic" evidence="11">
    <location>
        <begin position="273"/>
        <end position="710"/>
    </location>
</feature>
<evidence type="ECO:0000256" key="8">
    <source>
        <dbReference type="ARBA" id="ARBA00023049"/>
    </source>
</evidence>
<dbReference type="AlphaFoldDB" id="A0AAE1CJI6"/>
<keyword evidence="4 10" id="KW-0479">Metal-binding</keyword>
<evidence type="ECO:0000256" key="1">
    <source>
        <dbReference type="ARBA" id="ARBA00004173"/>
    </source>
</evidence>
<dbReference type="InterPro" id="IPR024079">
    <property type="entry name" value="MetalloPept_cat_dom_sf"/>
</dbReference>
<dbReference type="GO" id="GO:0046872">
    <property type="term" value="F:metal ion binding"/>
    <property type="evidence" value="ECO:0007669"/>
    <property type="project" value="UniProtKB-UniRule"/>
</dbReference>
<keyword evidence="5 10" id="KW-0378">Hydrolase</keyword>
<comment type="cofactor">
    <cofactor evidence="10">
        <name>Zn(2+)</name>
        <dbReference type="ChEBI" id="CHEBI:29105"/>
    </cofactor>
    <text evidence="10">Binds 1 zinc ion.</text>
</comment>
<evidence type="ECO:0000256" key="6">
    <source>
        <dbReference type="ARBA" id="ARBA00022833"/>
    </source>
</evidence>
<dbReference type="PANTHER" id="PTHR11804:SF79">
    <property type="entry name" value="MITOCHONDRIAL INTERMEDIATE PEPTIDASE"/>
    <property type="match status" value="1"/>
</dbReference>
<dbReference type="FunFam" id="3.40.390.10:FF:000013">
    <property type="entry name" value="Mitochondrial intermediate peptidase"/>
    <property type="match status" value="1"/>
</dbReference>
<evidence type="ECO:0000256" key="5">
    <source>
        <dbReference type="ARBA" id="ARBA00022801"/>
    </source>
</evidence>
<organism evidence="12 13">
    <name type="scientific">Elysia crispata</name>
    <name type="common">lettuce slug</name>
    <dbReference type="NCBI Taxonomy" id="231223"/>
    <lineage>
        <taxon>Eukaryota</taxon>
        <taxon>Metazoa</taxon>
        <taxon>Spiralia</taxon>
        <taxon>Lophotrochozoa</taxon>
        <taxon>Mollusca</taxon>
        <taxon>Gastropoda</taxon>
        <taxon>Heterobranchia</taxon>
        <taxon>Euthyneura</taxon>
        <taxon>Panpulmonata</taxon>
        <taxon>Sacoglossa</taxon>
        <taxon>Placobranchoidea</taxon>
        <taxon>Plakobranchidae</taxon>
        <taxon>Elysia</taxon>
    </lineage>
</organism>
<keyword evidence="3 10" id="KW-0645">Protease</keyword>
<evidence type="ECO:0000313" key="12">
    <source>
        <dbReference type="EMBL" id="KAK3697659.1"/>
    </source>
</evidence>
<proteinExistence type="inferred from homology"/>
<keyword evidence="6 10" id="KW-0862">Zinc</keyword>
<dbReference type="InterPro" id="IPR001567">
    <property type="entry name" value="Pept_M3A_M3B_dom"/>
</dbReference>
<dbReference type="Gene3D" id="3.40.390.10">
    <property type="entry name" value="Collagenase (Catalytic Domain)"/>
    <property type="match status" value="1"/>
</dbReference>
<dbReference type="CDD" id="cd06457">
    <property type="entry name" value="M3A_MIP"/>
    <property type="match status" value="1"/>
</dbReference>
<dbReference type="Proteomes" id="UP001283361">
    <property type="component" value="Unassembled WGS sequence"/>
</dbReference>
<sequence>MSLRLLLSNANTTSKSKSCVLSVKNFLQPLLCQCLIAETGPSNCAKKVSTWTPFAAAFNTKPQRKMNFSLKRDTSGLFGIPELKNHTGFNLLQQAAEEKVEKLLEEACSPSRSRKIVTVFDELSDTLCRVADLADFVRVSHPNKDVAQAAEEACVALSSLVEKLNTNVELHNSLLNVLLEGDSVPTDSVDQRVAELFMFDFEQSGIDLEEQQREKFVRLNEQIHMLGTFFQRGCQKPVGIPKSSLPENLRHVFGFDGNNVMVTGLFSDHYSSLVREAAYRIFLHPDQHQIEILDYLLSARNQLAKLVGFETYSHRANKGTMIESPESIVQFLDLLSQRLKTRSEVDFEAMLRLKQEQESSTKDIMPWDPPYLSALGRQKRSTMSNLDSLPYFSLGCVMEGLNQLFQCLFAVSLQHVQLSPGEAWTEDIYKLAVIHRSEGVIGYIYCDFFERCGKPNQDCHFTIQGGRRREDGSYQLPIVVLQLSLAGPRASSLPALLSPGNVDNLFHEFGHAMHSMLGRTRYQHVTGTRCSTDFAEVPSVLMEYFASEPRVISTFARHYKSGEPMKKSAVKALCDSKKMFAASDMQQQVFFSMLDQVYHGQHPLQGSTTDIMARIQKQYYSIDYVENTAWQLRFGHLVGYGARYYAYLVSKAVAAQLWHTCFKADPFSREMGTKYREEMLAHGGEKHPLKLVEGMLGQKPSVENMVEALMLDLDDSTQALDTQ</sequence>
<comment type="subcellular location">
    <subcellularLocation>
        <location evidence="1">Mitochondrion</location>
    </subcellularLocation>
</comment>
<accession>A0AAE1CJI6</accession>
<gene>
    <name evidence="12" type="ORF">RRG08_007471</name>
</gene>
<dbReference type="PANTHER" id="PTHR11804">
    <property type="entry name" value="PROTEASE M3 THIMET OLIGOPEPTIDASE-RELATED"/>
    <property type="match status" value="1"/>
</dbReference>
<dbReference type="GO" id="GO:0005739">
    <property type="term" value="C:mitochondrion"/>
    <property type="evidence" value="ECO:0007669"/>
    <property type="project" value="UniProtKB-SubCell"/>
</dbReference>
<evidence type="ECO:0000256" key="4">
    <source>
        <dbReference type="ARBA" id="ARBA00022723"/>
    </source>
</evidence>
<dbReference type="InterPro" id="IPR045090">
    <property type="entry name" value="Pept_M3A_M3B"/>
</dbReference>
<comment type="similarity">
    <text evidence="2 10">Belongs to the peptidase M3 family.</text>
</comment>
<comment type="caution">
    <text evidence="12">The sequence shown here is derived from an EMBL/GenBank/DDBJ whole genome shotgun (WGS) entry which is preliminary data.</text>
</comment>
<evidence type="ECO:0000259" key="11">
    <source>
        <dbReference type="Pfam" id="PF01432"/>
    </source>
</evidence>
<evidence type="ECO:0000256" key="3">
    <source>
        <dbReference type="ARBA" id="ARBA00022670"/>
    </source>
</evidence>
<evidence type="ECO:0000256" key="9">
    <source>
        <dbReference type="ARBA" id="ARBA00023128"/>
    </source>
</evidence>
<dbReference type="GO" id="GO:0006518">
    <property type="term" value="P:peptide metabolic process"/>
    <property type="evidence" value="ECO:0007669"/>
    <property type="project" value="TreeGrafter"/>
</dbReference>
<keyword evidence="8 10" id="KW-0482">Metalloprotease</keyword>
<dbReference type="InterPro" id="IPR033851">
    <property type="entry name" value="M3A_MIP"/>
</dbReference>
<dbReference type="InterPro" id="IPR024077">
    <property type="entry name" value="Neurolysin/TOP_dom2"/>
</dbReference>
<dbReference type="EMBL" id="JAWDGP010008005">
    <property type="protein sequence ID" value="KAK3697659.1"/>
    <property type="molecule type" value="Genomic_DNA"/>
</dbReference>
<keyword evidence="9" id="KW-0496">Mitochondrion</keyword>
<evidence type="ECO:0000256" key="10">
    <source>
        <dbReference type="RuleBase" id="RU003435"/>
    </source>
</evidence>
<dbReference type="SUPFAM" id="SSF55486">
    <property type="entry name" value="Metalloproteases ('zincins'), catalytic domain"/>
    <property type="match status" value="1"/>
</dbReference>
<keyword evidence="7" id="KW-0809">Transit peptide</keyword>
<evidence type="ECO:0000256" key="2">
    <source>
        <dbReference type="ARBA" id="ARBA00006040"/>
    </source>
</evidence>
<evidence type="ECO:0000313" key="13">
    <source>
        <dbReference type="Proteomes" id="UP001283361"/>
    </source>
</evidence>
<dbReference type="GO" id="GO:0004222">
    <property type="term" value="F:metalloendopeptidase activity"/>
    <property type="evidence" value="ECO:0007669"/>
    <property type="project" value="InterPro"/>
</dbReference>
<dbReference type="GO" id="GO:0006627">
    <property type="term" value="P:protein processing involved in protein targeting to mitochondrion"/>
    <property type="evidence" value="ECO:0007669"/>
    <property type="project" value="TreeGrafter"/>
</dbReference>
<reference evidence="12" key="1">
    <citation type="journal article" date="2023" name="G3 (Bethesda)">
        <title>A reference genome for the long-term kleptoplast-retaining sea slug Elysia crispata morphotype clarki.</title>
        <authorList>
            <person name="Eastman K.E."/>
            <person name="Pendleton A.L."/>
            <person name="Shaikh M.A."/>
            <person name="Suttiyut T."/>
            <person name="Ogas R."/>
            <person name="Tomko P."/>
            <person name="Gavelis G."/>
            <person name="Widhalm J.R."/>
            <person name="Wisecaver J.H."/>
        </authorList>
    </citation>
    <scope>NUCLEOTIDE SEQUENCE</scope>
    <source>
        <strain evidence="12">ECLA1</strain>
    </source>
</reference>
<protein>
    <recommendedName>
        <fullName evidence="11">Peptidase M3A/M3B catalytic domain-containing protein</fullName>
    </recommendedName>
</protein>